<comment type="function">
    <text evidence="2">May mediate accelerated ATP-independent bidirectional transbilayer migration of phospholipids upon binding calcium ions that results in a loss of phospholipid asymmetry in the plasma membrane.</text>
</comment>
<feature type="compositionally biased region" description="Basic and acidic residues" evidence="3">
    <location>
        <begin position="1"/>
        <end position="18"/>
    </location>
</feature>
<keyword evidence="2" id="KW-0106">Calcium</keyword>
<keyword evidence="2" id="KW-0564">Palmitate</keyword>
<comment type="similarity">
    <text evidence="1 2">Belongs to the phospholipid scramblase family.</text>
</comment>
<evidence type="ECO:0000313" key="4">
    <source>
        <dbReference type="EMBL" id="KAJ8021271.1"/>
    </source>
</evidence>
<proteinExistence type="inferred from homology"/>
<evidence type="ECO:0000256" key="3">
    <source>
        <dbReference type="SAM" id="MobiDB-lite"/>
    </source>
</evidence>
<comment type="caution">
    <text evidence="4">The sequence shown here is derived from an EMBL/GenBank/DDBJ whole genome shotgun (WGS) entry which is preliminary data.</text>
</comment>
<dbReference type="PANTHER" id="PTHR23248">
    <property type="entry name" value="PHOSPHOLIPID SCRAMBLASE-RELATED"/>
    <property type="match status" value="1"/>
</dbReference>
<dbReference type="AlphaFoldDB" id="A0A9Q0YLW5"/>
<keyword evidence="2" id="KW-0449">Lipoprotein</keyword>
<dbReference type="OrthoDB" id="10041953at2759"/>
<reference evidence="4" key="1">
    <citation type="submission" date="2021-10" db="EMBL/GenBank/DDBJ databases">
        <title>Tropical sea cucumber genome reveals ecological adaptation and Cuvierian tubules defense mechanism.</title>
        <authorList>
            <person name="Chen T."/>
        </authorList>
    </citation>
    <scope>NUCLEOTIDE SEQUENCE</scope>
    <source>
        <strain evidence="4">Nanhai2018</strain>
        <tissue evidence="4">Muscle</tissue>
    </source>
</reference>
<dbReference type="Pfam" id="PF03803">
    <property type="entry name" value="Scramblase"/>
    <property type="match status" value="1"/>
</dbReference>
<evidence type="ECO:0000256" key="2">
    <source>
        <dbReference type="RuleBase" id="RU363116"/>
    </source>
</evidence>
<dbReference type="GO" id="GO:0017128">
    <property type="term" value="F:phospholipid scramblase activity"/>
    <property type="evidence" value="ECO:0007669"/>
    <property type="project" value="InterPro"/>
</dbReference>
<dbReference type="GO" id="GO:0005886">
    <property type="term" value="C:plasma membrane"/>
    <property type="evidence" value="ECO:0007669"/>
    <property type="project" value="TreeGrafter"/>
</dbReference>
<accession>A0A9Q0YLW5</accession>
<name>A0A9Q0YLW5_HOLLE</name>
<dbReference type="PANTHER" id="PTHR23248:SF63">
    <property type="entry name" value="PHOSPHOLIPID SCRAMBLASE"/>
    <property type="match status" value="1"/>
</dbReference>
<sequence>MTDSEKEAIIEQPGKKGPEWMPKPEVPGCPPGLEYLTQIDQIIVNQKVELLEAFTDFDCKNKYVLKNALGQQVYYAYEGSSNYPESGFCMRLCCSQYRSFVMHIVDNTGQEVIRVHRPFQCWAGCCWCIKGDNCCAYRITVESPPGTPVGYFHQDFSWWKPRYILQDEDRTNILQTEGPCCPCQCCCGCTGDLNFRFSTMNGQDAGNISKQWAGVVKEIFTKADNFNVSFPMDMNVKQKATMIGALFLIDFMYFEEEDNS</sequence>
<protein>
    <recommendedName>
        <fullName evidence="2">Phospholipid scramblase</fullName>
    </recommendedName>
</protein>
<evidence type="ECO:0000256" key="1">
    <source>
        <dbReference type="ARBA" id="ARBA00005350"/>
    </source>
</evidence>
<feature type="region of interest" description="Disordered" evidence="3">
    <location>
        <begin position="1"/>
        <end position="23"/>
    </location>
</feature>
<gene>
    <name evidence="4" type="ORF">HOLleu_38423</name>
</gene>
<organism evidence="4 5">
    <name type="scientific">Holothuria leucospilota</name>
    <name type="common">Black long sea cucumber</name>
    <name type="synonym">Mertensiothuria leucospilota</name>
    <dbReference type="NCBI Taxonomy" id="206669"/>
    <lineage>
        <taxon>Eukaryota</taxon>
        <taxon>Metazoa</taxon>
        <taxon>Echinodermata</taxon>
        <taxon>Eleutherozoa</taxon>
        <taxon>Echinozoa</taxon>
        <taxon>Holothuroidea</taxon>
        <taxon>Aspidochirotacea</taxon>
        <taxon>Aspidochirotida</taxon>
        <taxon>Holothuriidae</taxon>
        <taxon>Holothuria</taxon>
    </lineage>
</organism>
<dbReference type="Proteomes" id="UP001152320">
    <property type="component" value="Chromosome 21"/>
</dbReference>
<evidence type="ECO:0000313" key="5">
    <source>
        <dbReference type="Proteomes" id="UP001152320"/>
    </source>
</evidence>
<dbReference type="InterPro" id="IPR005552">
    <property type="entry name" value="Scramblase"/>
</dbReference>
<keyword evidence="5" id="KW-1185">Reference proteome</keyword>
<comment type="cofactor">
    <cofactor evidence="2">
        <name>Ca(2+)</name>
        <dbReference type="ChEBI" id="CHEBI:29108"/>
    </cofactor>
</comment>
<dbReference type="EMBL" id="JAIZAY010000021">
    <property type="protein sequence ID" value="KAJ8021271.1"/>
    <property type="molecule type" value="Genomic_DNA"/>
</dbReference>